<dbReference type="InterPro" id="IPR004410">
    <property type="entry name" value="Malonyl_CoA-ACP_transAc_FabD"/>
</dbReference>
<evidence type="ECO:0000256" key="3">
    <source>
        <dbReference type="ARBA" id="ARBA00022679"/>
    </source>
</evidence>
<dbReference type="GO" id="GO:0005829">
    <property type="term" value="C:cytosol"/>
    <property type="evidence" value="ECO:0007669"/>
    <property type="project" value="TreeGrafter"/>
</dbReference>
<dbReference type="Pfam" id="PF00698">
    <property type="entry name" value="Acyl_transf_1"/>
    <property type="match status" value="1"/>
</dbReference>
<sequence>MNAYIFPGQGAQFTGMGLDLYEKSTIAQKLFEEANDILGFCITDVMFKGSAEDLKQTKVTQPAIFLHSVILAKTLGHNFRPDMVAGHSLGEFSALVANGALSFEDGLKLVFKRALAMQKACELQPSTMAAVLGLEDAMVEQVCKTIDGVVVPANYNCPGQLVISGEVDAINSACEAMKTAGAKRALVLPVGGAFHSPLMEPAREELAAAIENTPFKAPSCPIYQNVTAFAVSNENDIKRNLILQLTAPVRWTQSVQQMIADGATLFTEVGPGNVLQGLVKKINREAQTTAATFTPNL</sequence>
<dbReference type="Proteomes" id="UP000321734">
    <property type="component" value="Unassembled WGS sequence"/>
</dbReference>
<evidence type="ECO:0000259" key="8">
    <source>
        <dbReference type="SMART" id="SM00827"/>
    </source>
</evidence>
<dbReference type="RefSeq" id="WP_146893671.1">
    <property type="nucleotide sequence ID" value="NZ_VORX01000006.1"/>
</dbReference>
<keyword evidence="10" id="KW-1185">Reference proteome</keyword>
<comment type="similarity">
    <text evidence="6">Belongs to the fabD family.</text>
</comment>
<dbReference type="InterPro" id="IPR014043">
    <property type="entry name" value="Acyl_transferase_dom"/>
</dbReference>
<dbReference type="Gene3D" id="3.30.70.250">
    <property type="entry name" value="Malonyl-CoA ACP transacylase, ACP-binding"/>
    <property type="match status" value="1"/>
</dbReference>
<evidence type="ECO:0000256" key="1">
    <source>
        <dbReference type="ARBA" id="ARBA00013258"/>
    </source>
</evidence>
<dbReference type="PIRSF" id="PIRSF000446">
    <property type="entry name" value="Mct"/>
    <property type="match status" value="1"/>
</dbReference>
<evidence type="ECO:0000313" key="10">
    <source>
        <dbReference type="Proteomes" id="UP000321734"/>
    </source>
</evidence>
<evidence type="ECO:0000256" key="6">
    <source>
        <dbReference type="PIRNR" id="PIRNR000446"/>
    </source>
</evidence>
<dbReference type="NCBIfam" id="TIGR00128">
    <property type="entry name" value="fabD"/>
    <property type="match status" value="1"/>
</dbReference>
<dbReference type="EMBL" id="VORX01000006">
    <property type="protein sequence ID" value="TXE06797.1"/>
    <property type="molecule type" value="Genomic_DNA"/>
</dbReference>
<gene>
    <name evidence="9" type="primary">fabD</name>
    <name evidence="9" type="ORF">ES711_12655</name>
</gene>
<reference evidence="9 10" key="1">
    <citation type="submission" date="2019-08" db="EMBL/GenBank/DDBJ databases">
        <title>Genome sequence of Gelidibacter salicanalis IC162T.</title>
        <authorList>
            <person name="Bowman J.P."/>
        </authorList>
    </citation>
    <scope>NUCLEOTIDE SEQUENCE [LARGE SCALE GENOMIC DNA]</scope>
    <source>
        <strain evidence="9 10">IC162</strain>
    </source>
</reference>
<dbReference type="PANTHER" id="PTHR42681:SF1">
    <property type="entry name" value="MALONYL-COA-ACYL CARRIER PROTEIN TRANSACYLASE, MITOCHONDRIAL"/>
    <property type="match status" value="1"/>
</dbReference>
<keyword evidence="4 6" id="KW-0012">Acyltransferase</keyword>
<feature type="domain" description="Malonyl-CoA:ACP transacylase (MAT)" evidence="8">
    <location>
        <begin position="5"/>
        <end position="297"/>
    </location>
</feature>
<dbReference type="Gene3D" id="3.40.366.10">
    <property type="entry name" value="Malonyl-Coenzyme A Acyl Carrier Protein, domain 2"/>
    <property type="match status" value="1"/>
</dbReference>
<dbReference type="EC" id="2.3.1.39" evidence="1 6"/>
<dbReference type="InterPro" id="IPR016035">
    <property type="entry name" value="Acyl_Trfase/lysoPLipase"/>
</dbReference>
<comment type="caution">
    <text evidence="9">The sequence shown here is derived from an EMBL/GenBank/DDBJ whole genome shotgun (WGS) entry which is preliminary data.</text>
</comment>
<dbReference type="InterPro" id="IPR050858">
    <property type="entry name" value="Mal-CoA-ACP_Trans/PKS_FabD"/>
</dbReference>
<evidence type="ECO:0000256" key="4">
    <source>
        <dbReference type="ARBA" id="ARBA00023315"/>
    </source>
</evidence>
<dbReference type="AlphaFoldDB" id="A0A5C7AES5"/>
<protein>
    <recommendedName>
        <fullName evidence="2 6">Malonyl CoA-acyl carrier protein transacylase</fullName>
        <ecNumber evidence="1 6">2.3.1.39</ecNumber>
    </recommendedName>
</protein>
<keyword evidence="3 6" id="KW-0808">Transferase</keyword>
<dbReference type="InterPro" id="IPR024925">
    <property type="entry name" value="Malonyl_CoA-ACP_transAc"/>
</dbReference>
<dbReference type="SMART" id="SM00827">
    <property type="entry name" value="PKS_AT"/>
    <property type="match status" value="1"/>
</dbReference>
<evidence type="ECO:0000313" key="9">
    <source>
        <dbReference type="EMBL" id="TXE06797.1"/>
    </source>
</evidence>
<dbReference type="OrthoDB" id="9805460at2"/>
<dbReference type="InterPro" id="IPR001227">
    <property type="entry name" value="Ac_transferase_dom_sf"/>
</dbReference>
<name>A0A5C7AES5_9FLAO</name>
<dbReference type="PANTHER" id="PTHR42681">
    <property type="entry name" value="MALONYL-COA-ACYL CARRIER PROTEIN TRANSACYLASE, MITOCHONDRIAL"/>
    <property type="match status" value="1"/>
</dbReference>
<feature type="active site" evidence="7">
    <location>
        <position position="195"/>
    </location>
</feature>
<feature type="active site" evidence="7">
    <location>
        <position position="88"/>
    </location>
</feature>
<dbReference type="FunFam" id="3.30.70.250:FF:000001">
    <property type="entry name" value="Malonyl CoA-acyl carrier protein transacylase"/>
    <property type="match status" value="1"/>
</dbReference>
<dbReference type="GO" id="GO:0004314">
    <property type="term" value="F:[acyl-carrier-protein] S-malonyltransferase activity"/>
    <property type="evidence" value="ECO:0007669"/>
    <property type="project" value="UniProtKB-EC"/>
</dbReference>
<evidence type="ECO:0000256" key="5">
    <source>
        <dbReference type="ARBA" id="ARBA00048462"/>
    </source>
</evidence>
<accession>A0A5C7AES5</accession>
<organism evidence="9 10">
    <name type="scientific">Gelidibacter salicanalis</name>
    <dbReference type="NCBI Taxonomy" id="291193"/>
    <lineage>
        <taxon>Bacteria</taxon>
        <taxon>Pseudomonadati</taxon>
        <taxon>Bacteroidota</taxon>
        <taxon>Flavobacteriia</taxon>
        <taxon>Flavobacteriales</taxon>
        <taxon>Flavobacteriaceae</taxon>
        <taxon>Gelidibacter</taxon>
    </lineage>
</organism>
<dbReference type="InterPro" id="IPR016036">
    <property type="entry name" value="Malonyl_transacylase_ACP-bd"/>
</dbReference>
<comment type="catalytic activity">
    <reaction evidence="5 6">
        <text>holo-[ACP] + malonyl-CoA = malonyl-[ACP] + CoA</text>
        <dbReference type="Rhea" id="RHEA:41792"/>
        <dbReference type="Rhea" id="RHEA-COMP:9623"/>
        <dbReference type="Rhea" id="RHEA-COMP:9685"/>
        <dbReference type="ChEBI" id="CHEBI:57287"/>
        <dbReference type="ChEBI" id="CHEBI:57384"/>
        <dbReference type="ChEBI" id="CHEBI:64479"/>
        <dbReference type="ChEBI" id="CHEBI:78449"/>
        <dbReference type="EC" id="2.3.1.39"/>
    </reaction>
</comment>
<evidence type="ECO:0000256" key="2">
    <source>
        <dbReference type="ARBA" id="ARBA00018953"/>
    </source>
</evidence>
<dbReference type="SUPFAM" id="SSF55048">
    <property type="entry name" value="Probable ACP-binding domain of malonyl-CoA ACP transacylase"/>
    <property type="match status" value="1"/>
</dbReference>
<proteinExistence type="inferred from homology"/>
<dbReference type="SUPFAM" id="SSF52151">
    <property type="entry name" value="FabD/lysophospholipase-like"/>
    <property type="match status" value="1"/>
</dbReference>
<evidence type="ECO:0000256" key="7">
    <source>
        <dbReference type="PIRSR" id="PIRSR000446-1"/>
    </source>
</evidence>
<dbReference type="GO" id="GO:0006633">
    <property type="term" value="P:fatty acid biosynthetic process"/>
    <property type="evidence" value="ECO:0007669"/>
    <property type="project" value="TreeGrafter"/>
</dbReference>